<evidence type="ECO:0000313" key="2">
    <source>
        <dbReference type="Proteomes" id="UP001497516"/>
    </source>
</evidence>
<sequence>MAFFVATRAVGDRGASFISVSDNEQNNQRSVDQLAPPLRAATCIGDFFEIKEFTNSCQEISTQSLKVNHVESDGGGGCSGAVVCRGCCCLAMGGSSVAGVWVAKSSSPPGCSTCHSLSSVASSSSTATGRSTVVISAAYVGGE</sequence>
<name>A0AAV2EUP5_9ROSI</name>
<reference evidence="1 2" key="1">
    <citation type="submission" date="2024-04" db="EMBL/GenBank/DDBJ databases">
        <authorList>
            <person name="Fracassetti M."/>
        </authorList>
    </citation>
    <scope>NUCLEOTIDE SEQUENCE [LARGE SCALE GENOMIC DNA]</scope>
</reference>
<organism evidence="1 2">
    <name type="scientific">Linum trigynum</name>
    <dbReference type="NCBI Taxonomy" id="586398"/>
    <lineage>
        <taxon>Eukaryota</taxon>
        <taxon>Viridiplantae</taxon>
        <taxon>Streptophyta</taxon>
        <taxon>Embryophyta</taxon>
        <taxon>Tracheophyta</taxon>
        <taxon>Spermatophyta</taxon>
        <taxon>Magnoliopsida</taxon>
        <taxon>eudicotyledons</taxon>
        <taxon>Gunneridae</taxon>
        <taxon>Pentapetalae</taxon>
        <taxon>rosids</taxon>
        <taxon>fabids</taxon>
        <taxon>Malpighiales</taxon>
        <taxon>Linaceae</taxon>
        <taxon>Linum</taxon>
    </lineage>
</organism>
<dbReference type="AlphaFoldDB" id="A0AAV2EUP5"/>
<protein>
    <submittedName>
        <fullName evidence="1">Uncharacterized protein</fullName>
    </submittedName>
</protein>
<evidence type="ECO:0000313" key="1">
    <source>
        <dbReference type="EMBL" id="CAL1389170.1"/>
    </source>
</evidence>
<dbReference type="Proteomes" id="UP001497516">
    <property type="component" value="Chromosome 5"/>
</dbReference>
<accession>A0AAV2EUP5</accession>
<dbReference type="EMBL" id="OZ034818">
    <property type="protein sequence ID" value="CAL1389170.1"/>
    <property type="molecule type" value="Genomic_DNA"/>
</dbReference>
<proteinExistence type="predicted"/>
<keyword evidence="2" id="KW-1185">Reference proteome</keyword>
<gene>
    <name evidence="1" type="ORF">LTRI10_LOCUS30049</name>
</gene>